<name>A0A6J6HMI3_9ZZZZ</name>
<reference evidence="1" key="1">
    <citation type="submission" date="2020-05" db="EMBL/GenBank/DDBJ databases">
        <authorList>
            <person name="Chiriac C."/>
            <person name="Salcher M."/>
            <person name="Ghai R."/>
            <person name="Kavagutti S V."/>
        </authorList>
    </citation>
    <scope>NUCLEOTIDE SEQUENCE</scope>
</reference>
<evidence type="ECO:0000313" key="1">
    <source>
        <dbReference type="EMBL" id="CAB4613009.1"/>
    </source>
</evidence>
<gene>
    <name evidence="1" type="ORF">UFOPK1856_00536</name>
</gene>
<sequence>MKRISLFLALLILGTSPAIAAPKSVAAKKLTIIATVSAESMLVSGKTIITISNSDGVNSNILLTGLDISGAQLWQKTIDSGVDEIALASAVDPLGNVWLAGASSAIPVVESATAPVQAENPDGVVAEPVTKLRGDMNQLTLWKLSPLGDLLGTYTLSQSAPALISAVSVNASGVSIVGQLLDKPFVVSATSNGVFGKVISIGTSKTVLGAIVRHSDGSVSVFGSSAETLGGKKLAGVRDGVLIRVSKTGAIASVVRSSAPKANRTWLAADSTLALTGFVKSGKIVETAFTKFTMAFAPTWTMRVPSLGTSTVLTAGNTTYGAVSSSAAVPGVIGWKPTSASVLLLTLDSKGVVSGAYGSSEIAEPISMAYSKELGVVGLAKTAAQTLSLFKLA</sequence>
<accession>A0A6J6HMI3</accession>
<organism evidence="1">
    <name type="scientific">freshwater metagenome</name>
    <dbReference type="NCBI Taxonomy" id="449393"/>
    <lineage>
        <taxon>unclassified sequences</taxon>
        <taxon>metagenomes</taxon>
        <taxon>ecological metagenomes</taxon>
    </lineage>
</organism>
<proteinExistence type="predicted"/>
<dbReference type="AlphaFoldDB" id="A0A6J6HMI3"/>
<protein>
    <submittedName>
        <fullName evidence="1">Unannotated protein</fullName>
    </submittedName>
</protein>
<dbReference type="EMBL" id="CAEZUV010000060">
    <property type="protein sequence ID" value="CAB4613009.1"/>
    <property type="molecule type" value="Genomic_DNA"/>
</dbReference>